<evidence type="ECO:0000256" key="3">
    <source>
        <dbReference type="ARBA" id="ARBA00022490"/>
    </source>
</evidence>
<dbReference type="Proteomes" id="UP000612956">
    <property type="component" value="Unassembled WGS sequence"/>
</dbReference>
<dbReference type="RefSeq" id="WP_188830490.1">
    <property type="nucleotide sequence ID" value="NZ_BMMW01000004.1"/>
</dbReference>
<evidence type="ECO:0008006" key="7">
    <source>
        <dbReference type="Google" id="ProtNLM"/>
    </source>
</evidence>
<evidence type="ECO:0000256" key="4">
    <source>
        <dbReference type="ARBA" id="ARBA00023186"/>
    </source>
</evidence>
<comment type="similarity">
    <text evidence="2">Belongs to the EspG family.</text>
</comment>
<evidence type="ECO:0000256" key="1">
    <source>
        <dbReference type="ARBA" id="ARBA00004496"/>
    </source>
</evidence>
<evidence type="ECO:0000256" key="2">
    <source>
        <dbReference type="ARBA" id="ARBA00006411"/>
    </source>
</evidence>
<name>A0A917QQH6_9NOCA</name>
<keyword evidence="6" id="KW-1185">Reference proteome</keyword>
<accession>A0A917QQH6</accession>
<organism evidence="5 6">
    <name type="scientific">Nocardia camponoti</name>
    <dbReference type="NCBI Taxonomy" id="1616106"/>
    <lineage>
        <taxon>Bacteria</taxon>
        <taxon>Bacillati</taxon>
        <taxon>Actinomycetota</taxon>
        <taxon>Actinomycetes</taxon>
        <taxon>Mycobacteriales</taxon>
        <taxon>Nocardiaceae</taxon>
        <taxon>Nocardia</taxon>
    </lineage>
</organism>
<dbReference type="EMBL" id="BMMW01000004">
    <property type="protein sequence ID" value="GGK63044.1"/>
    <property type="molecule type" value="Genomic_DNA"/>
</dbReference>
<comment type="caution">
    <text evidence="5">The sequence shown here is derived from an EMBL/GenBank/DDBJ whole genome shotgun (WGS) entry which is preliminary data.</text>
</comment>
<dbReference type="Pfam" id="PF14011">
    <property type="entry name" value="ESX-1_EspG"/>
    <property type="match status" value="1"/>
</dbReference>
<reference evidence="5" key="2">
    <citation type="submission" date="2020-09" db="EMBL/GenBank/DDBJ databases">
        <authorList>
            <person name="Sun Q."/>
            <person name="Zhou Y."/>
        </authorList>
    </citation>
    <scope>NUCLEOTIDE SEQUENCE</scope>
    <source>
        <strain evidence="5">CGMCC 4.7278</strain>
    </source>
</reference>
<dbReference type="InterPro" id="IPR025734">
    <property type="entry name" value="EspG"/>
</dbReference>
<proteinExistence type="inferred from homology"/>
<evidence type="ECO:0000313" key="6">
    <source>
        <dbReference type="Proteomes" id="UP000612956"/>
    </source>
</evidence>
<gene>
    <name evidence="5" type="ORF">GCM10011591_39130</name>
</gene>
<protein>
    <recommendedName>
        <fullName evidence="7">ESX secretion-associated protein EspG</fullName>
    </recommendedName>
</protein>
<reference evidence="5" key="1">
    <citation type="journal article" date="2014" name="Int. J. Syst. Evol. Microbiol.">
        <title>Complete genome sequence of Corynebacterium casei LMG S-19264T (=DSM 44701T), isolated from a smear-ripened cheese.</title>
        <authorList>
            <consortium name="US DOE Joint Genome Institute (JGI-PGF)"/>
            <person name="Walter F."/>
            <person name="Albersmeier A."/>
            <person name="Kalinowski J."/>
            <person name="Ruckert C."/>
        </authorList>
    </citation>
    <scope>NUCLEOTIDE SEQUENCE</scope>
    <source>
        <strain evidence="5">CGMCC 4.7278</strain>
    </source>
</reference>
<dbReference type="AlphaFoldDB" id="A0A917QQH6"/>
<evidence type="ECO:0000313" key="5">
    <source>
        <dbReference type="EMBL" id="GGK63044.1"/>
    </source>
</evidence>
<keyword evidence="3" id="KW-0963">Cytoplasm</keyword>
<comment type="subcellular location">
    <subcellularLocation>
        <location evidence="1">Cytoplasm</location>
    </subcellularLocation>
</comment>
<sequence length="257" mass="29122">MTAWVFDIEEFAALWYGPAADRMLFPLHYLSRFSHMNALEQYRSSVRRDWSEQGRLDWDSAEQLDRAFAVLTDPEVWTEIHGREKRGPLRAVTARHDQHAVIAEQSADGARVRVTIVAAERLPNGTAAVLPDTPAGKRPAERFDVHDLGPEDRTAVTIIEGPNPRERYRRFRDEPCTSAGVIQVFRGPRNTQGKPPRRVAAIQWHDRPDGRYLETGTRARTIAPANAATLARLIAREVGKALEEYHEHVEDMGQFAP</sequence>
<keyword evidence="4" id="KW-0143">Chaperone</keyword>